<dbReference type="SMART" id="SM00220">
    <property type="entry name" value="S_TKc"/>
    <property type="match status" value="1"/>
</dbReference>
<keyword evidence="4" id="KW-0067">ATP-binding</keyword>
<sequence>MGTVYFAYHPVTGKPSAVKVLSPDYANDRHYRQRFVREVEVLRRVSGPYLVPLVDADTEAEVPWLAMPYVPGETLQQHVHSHGALRGQNLLTFAAAVALALAYIHAAGVTHRDLKHANVILAADGPRVLDFGIAGHVDVTAFTRTSVPRSGSHGWMAPEQLTRGEITPACDIFAWGILVVYAAAGSHPFGLPTAIEHRIIHAEPDLRSVPDGLRPLVSRALHKDPDTRPTAAQLAQQTAGLLGPSGTVVLPTVAYTRQASPATPEEATPAHNLPWTISASGIDLARTIPFTRGTGWRSGPAAREFLDEATVTLSRLRETLARAEPAGDDISAARAALGGASAALAAARKEYEQAGGADCEPAAQAVEAATAAIYDILARQVEQQAEQRETRNQKPRPRRRRRVLVAAGAAAAVALTGSVAYTLGRPTHSTAQPPGAAGTHQTTTSAAPTTFAPSISNPSPTDTPTTATPTPTATPVTVLGGLQFTLPASWDTSQVPQDSLNFDDGMDSRYAMDLVPHDGSDTGGLAVEWAPGMTSIKGGSNGTWNDNFGMFGIRFTTGGPNPSAGGTYQFDQEVREQTVTHASVMQQLPVAGEQAQAWTVHTDVLPDHNHTRAAVHRVWFLPSSHYVLYDYGTLEPKRTAEIDAILKSARFTKVDMPLDCVDAVDFLDTAAVGGNPEGDDPSQSCLDLTLNSAGTAGTAADSTALDPGTTKSKTAAACLSLVSVYGISNVAGDASYTRARRNCDFPRSR</sequence>
<evidence type="ECO:0000256" key="3">
    <source>
        <dbReference type="ARBA" id="ARBA00022777"/>
    </source>
</evidence>
<dbReference type="KEGG" id="spun:BFF78_08230"/>
<dbReference type="SUPFAM" id="SSF56112">
    <property type="entry name" value="Protein kinase-like (PK-like)"/>
    <property type="match status" value="1"/>
</dbReference>
<accession>A0A1D7Y6D4</accession>
<feature type="region of interest" description="Disordered" evidence="5">
    <location>
        <begin position="424"/>
        <end position="476"/>
    </location>
</feature>
<evidence type="ECO:0000256" key="5">
    <source>
        <dbReference type="SAM" id="MobiDB-lite"/>
    </source>
</evidence>
<dbReference type="Gene3D" id="3.30.200.20">
    <property type="entry name" value="Phosphorylase Kinase, domain 1"/>
    <property type="match status" value="1"/>
</dbReference>
<dbReference type="PANTHER" id="PTHR43289">
    <property type="entry name" value="MITOGEN-ACTIVATED PROTEIN KINASE KINASE KINASE 20-RELATED"/>
    <property type="match status" value="1"/>
</dbReference>
<dbReference type="InterPro" id="IPR000719">
    <property type="entry name" value="Prot_kinase_dom"/>
</dbReference>
<keyword evidence="6" id="KW-0812">Transmembrane</keyword>
<dbReference type="EMBL" id="CP017248">
    <property type="protein sequence ID" value="AOR31030.1"/>
    <property type="molecule type" value="Genomic_DNA"/>
</dbReference>
<evidence type="ECO:0000256" key="1">
    <source>
        <dbReference type="ARBA" id="ARBA00022679"/>
    </source>
</evidence>
<protein>
    <recommendedName>
        <fullName evidence="7">Protein kinase domain-containing protein</fullName>
    </recommendedName>
</protein>
<keyword evidence="1" id="KW-0808">Transferase</keyword>
<keyword evidence="9" id="KW-1185">Reference proteome</keyword>
<dbReference type="AlphaFoldDB" id="A0A1D7Y6D4"/>
<dbReference type="Proteomes" id="UP000094960">
    <property type="component" value="Chromosome"/>
</dbReference>
<evidence type="ECO:0000313" key="9">
    <source>
        <dbReference type="Proteomes" id="UP000094960"/>
    </source>
</evidence>
<dbReference type="InterPro" id="IPR008271">
    <property type="entry name" value="Ser/Thr_kinase_AS"/>
</dbReference>
<name>A0A1D7Y6D4_9ACTN</name>
<feature type="transmembrane region" description="Helical" evidence="6">
    <location>
        <begin position="403"/>
        <end position="424"/>
    </location>
</feature>
<keyword evidence="6" id="KW-0472">Membrane</keyword>
<dbReference type="Pfam" id="PF00069">
    <property type="entry name" value="Pkinase"/>
    <property type="match status" value="1"/>
</dbReference>
<evidence type="ECO:0000313" key="8">
    <source>
        <dbReference type="EMBL" id="AOR31030.1"/>
    </source>
</evidence>
<keyword evidence="3" id="KW-0418">Kinase</keyword>
<keyword evidence="6" id="KW-1133">Transmembrane helix</keyword>
<feature type="domain" description="Protein kinase" evidence="7">
    <location>
        <begin position="1"/>
        <end position="242"/>
    </location>
</feature>
<organism evidence="8 9">
    <name type="scientific">Streptomyces fodineus</name>
    <dbReference type="NCBI Taxonomy" id="1904616"/>
    <lineage>
        <taxon>Bacteria</taxon>
        <taxon>Bacillati</taxon>
        <taxon>Actinomycetota</taxon>
        <taxon>Actinomycetes</taxon>
        <taxon>Kitasatosporales</taxon>
        <taxon>Streptomycetaceae</taxon>
        <taxon>Streptomyces</taxon>
    </lineage>
</organism>
<dbReference type="InterPro" id="IPR011009">
    <property type="entry name" value="Kinase-like_dom_sf"/>
</dbReference>
<dbReference type="Gene3D" id="1.10.510.10">
    <property type="entry name" value="Transferase(Phosphotransferase) domain 1"/>
    <property type="match status" value="1"/>
</dbReference>
<feature type="transmembrane region" description="Helical" evidence="6">
    <location>
        <begin position="90"/>
        <end position="109"/>
    </location>
</feature>
<dbReference type="PROSITE" id="PS00108">
    <property type="entry name" value="PROTEIN_KINASE_ST"/>
    <property type="match status" value="1"/>
</dbReference>
<keyword evidence="2" id="KW-0547">Nucleotide-binding</keyword>
<feature type="compositionally biased region" description="Low complexity" evidence="5">
    <location>
        <begin position="442"/>
        <end position="476"/>
    </location>
</feature>
<proteinExistence type="predicted"/>
<reference evidence="9" key="1">
    <citation type="submission" date="2016-09" db="EMBL/GenBank/DDBJ databases">
        <title>Streptomyces puniciscabiei strain:TW1S1 Genome sequencing and assembly.</title>
        <authorList>
            <person name="Kim M.-K."/>
            <person name="Kim S.B."/>
        </authorList>
    </citation>
    <scope>NUCLEOTIDE SEQUENCE [LARGE SCALE GENOMIC DNA]</scope>
    <source>
        <strain evidence="9">TW1S1</strain>
    </source>
</reference>
<evidence type="ECO:0000256" key="2">
    <source>
        <dbReference type="ARBA" id="ARBA00022741"/>
    </source>
</evidence>
<evidence type="ECO:0000256" key="6">
    <source>
        <dbReference type="SAM" id="Phobius"/>
    </source>
</evidence>
<dbReference type="PANTHER" id="PTHR43289:SF34">
    <property type="entry name" value="SERINE_THREONINE-PROTEIN KINASE YBDM-RELATED"/>
    <property type="match status" value="1"/>
</dbReference>
<evidence type="ECO:0000259" key="7">
    <source>
        <dbReference type="PROSITE" id="PS50011"/>
    </source>
</evidence>
<gene>
    <name evidence="8" type="ORF">BFF78_08230</name>
</gene>
<dbReference type="GO" id="GO:0005524">
    <property type="term" value="F:ATP binding"/>
    <property type="evidence" value="ECO:0007669"/>
    <property type="project" value="UniProtKB-KW"/>
</dbReference>
<evidence type="ECO:0000256" key="4">
    <source>
        <dbReference type="ARBA" id="ARBA00022840"/>
    </source>
</evidence>
<dbReference type="PROSITE" id="PS50011">
    <property type="entry name" value="PROTEIN_KINASE_DOM"/>
    <property type="match status" value="1"/>
</dbReference>
<dbReference type="GO" id="GO:0004674">
    <property type="term" value="F:protein serine/threonine kinase activity"/>
    <property type="evidence" value="ECO:0007669"/>
    <property type="project" value="TreeGrafter"/>
</dbReference>
<dbReference type="CDD" id="cd14014">
    <property type="entry name" value="STKc_PknB_like"/>
    <property type="match status" value="1"/>
</dbReference>